<dbReference type="Pfam" id="PF00067">
    <property type="entry name" value="p450"/>
    <property type="match status" value="1"/>
</dbReference>
<dbReference type="PANTHER" id="PTHR46300:SF7">
    <property type="entry name" value="P450, PUTATIVE (EUROFUNG)-RELATED"/>
    <property type="match status" value="1"/>
</dbReference>
<evidence type="ECO:0000256" key="7">
    <source>
        <dbReference type="ARBA" id="ARBA00023033"/>
    </source>
</evidence>
<keyword evidence="4" id="KW-0479">Metal-binding</keyword>
<evidence type="ECO:0000256" key="1">
    <source>
        <dbReference type="ARBA" id="ARBA00001971"/>
    </source>
</evidence>
<gene>
    <name evidence="8" type="ORF">BN869_000010030_1</name>
</gene>
<dbReference type="GO" id="GO:0020037">
    <property type="term" value="F:heme binding"/>
    <property type="evidence" value="ECO:0007669"/>
    <property type="project" value="InterPro"/>
</dbReference>
<sequence length="73" mass="8297">MTAKLRTTQHMVSGLQSNTLVGFVKAMVMFPDVQAKGQEEIDAVIGGDRLPQWDDRDRLPYIRGIVEETFRCE</sequence>
<dbReference type="GO" id="GO:0004497">
    <property type="term" value="F:monooxygenase activity"/>
    <property type="evidence" value="ECO:0007669"/>
    <property type="project" value="UniProtKB-KW"/>
</dbReference>
<evidence type="ECO:0000256" key="3">
    <source>
        <dbReference type="ARBA" id="ARBA00022617"/>
    </source>
</evidence>
<dbReference type="InterPro" id="IPR036396">
    <property type="entry name" value="Cyt_P450_sf"/>
</dbReference>
<dbReference type="InterPro" id="IPR050364">
    <property type="entry name" value="Cytochrome_P450_fung"/>
</dbReference>
<reference evidence="8" key="1">
    <citation type="submission" date="2015-01" db="EMBL/GenBank/DDBJ databases">
        <authorList>
            <person name="Durling Mikael"/>
        </authorList>
    </citation>
    <scope>NUCLEOTIDE SEQUENCE</scope>
</reference>
<dbReference type="EMBL" id="CDPU01000039">
    <property type="protein sequence ID" value="CEO53972.1"/>
    <property type="molecule type" value="Genomic_DNA"/>
</dbReference>
<keyword evidence="3" id="KW-0349">Heme</keyword>
<dbReference type="InterPro" id="IPR001128">
    <property type="entry name" value="Cyt_P450"/>
</dbReference>
<dbReference type="SUPFAM" id="SSF48264">
    <property type="entry name" value="Cytochrome P450"/>
    <property type="match status" value="1"/>
</dbReference>
<name>A0A0B7KER5_BIOOC</name>
<protein>
    <recommendedName>
        <fullName evidence="9">Cytochrome P450</fullName>
    </recommendedName>
</protein>
<keyword evidence="7" id="KW-0503">Monooxygenase</keyword>
<evidence type="ECO:0008006" key="9">
    <source>
        <dbReference type="Google" id="ProtNLM"/>
    </source>
</evidence>
<evidence type="ECO:0000256" key="4">
    <source>
        <dbReference type="ARBA" id="ARBA00022723"/>
    </source>
</evidence>
<keyword evidence="6" id="KW-0408">Iron</keyword>
<dbReference type="GO" id="GO:0005506">
    <property type="term" value="F:iron ion binding"/>
    <property type="evidence" value="ECO:0007669"/>
    <property type="project" value="InterPro"/>
</dbReference>
<evidence type="ECO:0000256" key="5">
    <source>
        <dbReference type="ARBA" id="ARBA00023002"/>
    </source>
</evidence>
<comment type="cofactor">
    <cofactor evidence="1">
        <name>heme</name>
        <dbReference type="ChEBI" id="CHEBI:30413"/>
    </cofactor>
</comment>
<dbReference type="PANTHER" id="PTHR46300">
    <property type="entry name" value="P450, PUTATIVE (EUROFUNG)-RELATED-RELATED"/>
    <property type="match status" value="1"/>
</dbReference>
<evidence type="ECO:0000256" key="2">
    <source>
        <dbReference type="ARBA" id="ARBA00010617"/>
    </source>
</evidence>
<proteinExistence type="inferred from homology"/>
<accession>A0A0B7KER5</accession>
<organism evidence="8">
    <name type="scientific">Bionectria ochroleuca</name>
    <name type="common">Gliocladium roseum</name>
    <dbReference type="NCBI Taxonomy" id="29856"/>
    <lineage>
        <taxon>Eukaryota</taxon>
        <taxon>Fungi</taxon>
        <taxon>Dikarya</taxon>
        <taxon>Ascomycota</taxon>
        <taxon>Pezizomycotina</taxon>
        <taxon>Sordariomycetes</taxon>
        <taxon>Hypocreomycetidae</taxon>
        <taxon>Hypocreales</taxon>
        <taxon>Bionectriaceae</taxon>
        <taxon>Clonostachys</taxon>
    </lineage>
</organism>
<evidence type="ECO:0000313" key="8">
    <source>
        <dbReference type="EMBL" id="CEO53972.1"/>
    </source>
</evidence>
<dbReference type="GO" id="GO:0016705">
    <property type="term" value="F:oxidoreductase activity, acting on paired donors, with incorporation or reduction of molecular oxygen"/>
    <property type="evidence" value="ECO:0007669"/>
    <property type="project" value="InterPro"/>
</dbReference>
<dbReference type="Gene3D" id="1.10.630.10">
    <property type="entry name" value="Cytochrome P450"/>
    <property type="match status" value="1"/>
</dbReference>
<evidence type="ECO:0000256" key="6">
    <source>
        <dbReference type="ARBA" id="ARBA00023004"/>
    </source>
</evidence>
<comment type="similarity">
    <text evidence="2">Belongs to the cytochrome P450 family.</text>
</comment>
<keyword evidence="5" id="KW-0560">Oxidoreductase</keyword>
<dbReference type="AlphaFoldDB" id="A0A0B7KER5"/>